<evidence type="ECO:0000313" key="1">
    <source>
        <dbReference type="EMBL" id="GLI45160.1"/>
    </source>
</evidence>
<protein>
    <submittedName>
        <fullName evidence="1">Uncharacterized protein</fullName>
    </submittedName>
</protein>
<reference evidence="1" key="1">
    <citation type="submission" date="2022-12" db="EMBL/GenBank/DDBJ databases">
        <title>Reference genome sequencing for broad-spectrum identification of bacterial and archaeal isolates by mass spectrometry.</title>
        <authorList>
            <person name="Sekiguchi Y."/>
            <person name="Tourlousse D.M."/>
        </authorList>
    </citation>
    <scope>NUCLEOTIDE SEQUENCE</scope>
    <source>
        <strain evidence="1">LLR39Z86</strain>
    </source>
</reference>
<gene>
    <name evidence="1" type="ORF">GALLR39Z86_50100</name>
</gene>
<dbReference type="EMBL" id="BSDT01000001">
    <property type="protein sequence ID" value="GLI45160.1"/>
    <property type="molecule type" value="Genomic_DNA"/>
</dbReference>
<sequence length="83" mass="8681">MPGFLGAAQRSDDRRPRLLAGDPATDVLAEYGGHLLPIAVEWTGGLDIVCGVGAEGDRSRMERGLDVEVGFGVVGLQEFAVAV</sequence>
<organism evidence="1 2">
    <name type="scientific">Glycomyces algeriensis</name>
    <dbReference type="NCBI Taxonomy" id="256037"/>
    <lineage>
        <taxon>Bacteria</taxon>
        <taxon>Bacillati</taxon>
        <taxon>Actinomycetota</taxon>
        <taxon>Actinomycetes</taxon>
        <taxon>Glycomycetales</taxon>
        <taxon>Glycomycetaceae</taxon>
        <taxon>Glycomyces</taxon>
    </lineage>
</organism>
<keyword evidence="2" id="KW-1185">Reference proteome</keyword>
<evidence type="ECO:0000313" key="2">
    <source>
        <dbReference type="Proteomes" id="UP001144313"/>
    </source>
</evidence>
<dbReference type="AlphaFoldDB" id="A0A9W6GE21"/>
<accession>A0A9W6GE21</accession>
<comment type="caution">
    <text evidence="1">The sequence shown here is derived from an EMBL/GenBank/DDBJ whole genome shotgun (WGS) entry which is preliminary data.</text>
</comment>
<name>A0A9W6GE21_9ACTN</name>
<proteinExistence type="predicted"/>
<dbReference type="Proteomes" id="UP001144313">
    <property type="component" value="Unassembled WGS sequence"/>
</dbReference>